<dbReference type="Gene3D" id="3.40.50.150">
    <property type="entry name" value="Vaccinia Virus protein VP39"/>
    <property type="match status" value="1"/>
</dbReference>
<reference evidence="2" key="1">
    <citation type="submission" date="2022-11" db="EMBL/GenBank/DDBJ databases">
        <authorList>
            <person name="Petersen C."/>
        </authorList>
    </citation>
    <scope>NUCLEOTIDE SEQUENCE</scope>
    <source>
        <strain evidence="2">IBT 30069</strain>
    </source>
</reference>
<feature type="region of interest" description="Disordered" evidence="1">
    <location>
        <begin position="1"/>
        <end position="46"/>
    </location>
</feature>
<feature type="compositionally biased region" description="Polar residues" evidence="1">
    <location>
        <begin position="1"/>
        <end position="31"/>
    </location>
</feature>
<proteinExistence type="predicted"/>
<comment type="caution">
    <text evidence="2">The sequence shown here is derived from an EMBL/GenBank/DDBJ whole genome shotgun (WGS) entry which is preliminary data.</text>
</comment>
<dbReference type="InterPro" id="IPR029063">
    <property type="entry name" value="SAM-dependent_MTases_sf"/>
</dbReference>
<evidence type="ECO:0000256" key="1">
    <source>
        <dbReference type="SAM" id="MobiDB-lite"/>
    </source>
</evidence>
<evidence type="ECO:0000313" key="2">
    <source>
        <dbReference type="EMBL" id="KAJ5108849.1"/>
    </source>
</evidence>
<keyword evidence="3" id="KW-1185">Reference proteome</keyword>
<name>A0A9W9FYI6_9EURO</name>
<dbReference type="EMBL" id="JAPQKH010000003">
    <property type="protein sequence ID" value="KAJ5108849.1"/>
    <property type="molecule type" value="Genomic_DNA"/>
</dbReference>
<dbReference type="OrthoDB" id="2013972at2759"/>
<protein>
    <recommendedName>
        <fullName evidence="4">S-adenosyl-L-methionine-dependent methyltransferase</fullName>
    </recommendedName>
</protein>
<evidence type="ECO:0008006" key="4">
    <source>
        <dbReference type="Google" id="ProtNLM"/>
    </source>
</evidence>
<evidence type="ECO:0000313" key="3">
    <source>
        <dbReference type="Proteomes" id="UP001149165"/>
    </source>
</evidence>
<reference evidence="2" key="2">
    <citation type="journal article" date="2023" name="IMA Fungus">
        <title>Comparative genomic study of the Penicillium genus elucidates a diverse pangenome and 15 lateral gene transfer events.</title>
        <authorList>
            <person name="Petersen C."/>
            <person name="Sorensen T."/>
            <person name="Nielsen M.R."/>
            <person name="Sondergaard T.E."/>
            <person name="Sorensen J.L."/>
            <person name="Fitzpatrick D.A."/>
            <person name="Frisvad J.C."/>
            <person name="Nielsen K.L."/>
        </authorList>
    </citation>
    <scope>NUCLEOTIDE SEQUENCE</scope>
    <source>
        <strain evidence="2">IBT 30069</strain>
    </source>
</reference>
<dbReference type="SUPFAM" id="SSF53335">
    <property type="entry name" value="S-adenosyl-L-methionine-dependent methyltransferases"/>
    <property type="match status" value="1"/>
</dbReference>
<feature type="compositionally biased region" description="Acidic residues" evidence="1">
    <location>
        <begin position="37"/>
        <end position="46"/>
    </location>
</feature>
<sequence length="321" mass="37001">MASFASSGPSATADTQEFVQQTDDPVNTSQPMLADSYGDDTSDFDSEMSDLTSLSSSILNYEYQNGRRYHSGQLIEWTWYVYNLSPRRMIHAKIYDQGTSYVRNYGPFPMNFNSTNILPSSWLLLLKGELYRAPIRSPRNILDLGTGTGIWAIDMAECVGDWPRFFKRCYDCLKPGAYFEIQESAVWIWSDDGSCPYDSALFEWVRAMDTASKFNGKPCNIYPYLRHWMINAGFEDVQQFVYFLPYSPWPRDPYLKEIGKYQLVQAQQAVEAYSMRLFTDVLGWGEDVSMIFQAQAKHQLLDKNMHAYVKEFVVYGRKPSS</sequence>
<dbReference type="AlphaFoldDB" id="A0A9W9FYI6"/>
<dbReference type="Proteomes" id="UP001149165">
    <property type="component" value="Unassembled WGS sequence"/>
</dbReference>
<organism evidence="2 3">
    <name type="scientific">Penicillium angulare</name>
    <dbReference type="NCBI Taxonomy" id="116970"/>
    <lineage>
        <taxon>Eukaryota</taxon>
        <taxon>Fungi</taxon>
        <taxon>Dikarya</taxon>
        <taxon>Ascomycota</taxon>
        <taxon>Pezizomycotina</taxon>
        <taxon>Eurotiomycetes</taxon>
        <taxon>Eurotiomycetidae</taxon>
        <taxon>Eurotiales</taxon>
        <taxon>Aspergillaceae</taxon>
        <taxon>Penicillium</taxon>
    </lineage>
</organism>
<accession>A0A9W9FYI6</accession>
<gene>
    <name evidence="2" type="ORF">N7456_005524</name>
</gene>